<dbReference type="InterPro" id="IPR010730">
    <property type="entry name" value="HET"/>
</dbReference>
<reference evidence="2 3" key="1">
    <citation type="submission" date="2016-10" db="EMBL/GenBank/DDBJ databases">
        <title>Genome sequence of the basidiomycete white-rot fungus Trametes pubescens.</title>
        <authorList>
            <person name="Makela M.R."/>
            <person name="Granchi Z."/>
            <person name="Peng M."/>
            <person name="De Vries R.P."/>
            <person name="Grigoriev I."/>
            <person name="Riley R."/>
            <person name="Hilden K."/>
        </authorList>
    </citation>
    <scope>NUCLEOTIDE SEQUENCE [LARGE SCALE GENOMIC DNA]</scope>
    <source>
        <strain evidence="2 3">FBCC735</strain>
    </source>
</reference>
<protein>
    <recommendedName>
        <fullName evidence="1">Heterokaryon incompatibility domain-containing protein</fullName>
    </recommendedName>
</protein>
<comment type="caution">
    <text evidence="2">The sequence shown here is derived from an EMBL/GenBank/DDBJ whole genome shotgun (WGS) entry which is preliminary data.</text>
</comment>
<dbReference type="AlphaFoldDB" id="A0A1M2VS03"/>
<feature type="domain" description="Heterokaryon incompatibility" evidence="1">
    <location>
        <begin position="6"/>
        <end position="70"/>
    </location>
</feature>
<proteinExistence type="predicted"/>
<dbReference type="STRING" id="154538.A0A1M2VS03"/>
<name>A0A1M2VS03_TRAPU</name>
<dbReference type="OMA" id="FTHIWID"/>
<dbReference type="Proteomes" id="UP000184267">
    <property type="component" value="Unassembled WGS sequence"/>
</dbReference>
<evidence type="ECO:0000259" key="1">
    <source>
        <dbReference type="Pfam" id="PF06985"/>
    </source>
</evidence>
<dbReference type="PANTHER" id="PTHR33112:SF16">
    <property type="entry name" value="HETEROKARYON INCOMPATIBILITY DOMAIN-CONTAINING PROTEIN"/>
    <property type="match status" value="1"/>
</dbReference>
<evidence type="ECO:0000313" key="2">
    <source>
        <dbReference type="EMBL" id="OJT10399.1"/>
    </source>
</evidence>
<gene>
    <name evidence="2" type="ORF">TRAPUB_13091</name>
</gene>
<dbReference type="EMBL" id="MNAD01000777">
    <property type="protein sequence ID" value="OJT10399.1"/>
    <property type="molecule type" value="Genomic_DNA"/>
</dbReference>
<accession>A0A1M2VS03</accession>
<keyword evidence="3" id="KW-1185">Reference proteome</keyword>
<dbReference type="OrthoDB" id="5125733at2759"/>
<evidence type="ECO:0000313" key="3">
    <source>
        <dbReference type="Proteomes" id="UP000184267"/>
    </source>
</evidence>
<dbReference type="Pfam" id="PF06985">
    <property type="entry name" value="HET"/>
    <property type="match status" value="1"/>
</dbReference>
<dbReference type="PANTHER" id="PTHR33112">
    <property type="entry name" value="DOMAIN PROTEIN, PUTATIVE-RELATED"/>
    <property type="match status" value="1"/>
</dbReference>
<organism evidence="2 3">
    <name type="scientific">Trametes pubescens</name>
    <name type="common">White-rot fungus</name>
    <dbReference type="NCBI Taxonomy" id="154538"/>
    <lineage>
        <taxon>Eukaryota</taxon>
        <taxon>Fungi</taxon>
        <taxon>Dikarya</taxon>
        <taxon>Basidiomycota</taxon>
        <taxon>Agaricomycotina</taxon>
        <taxon>Agaricomycetes</taxon>
        <taxon>Polyporales</taxon>
        <taxon>Polyporaceae</taxon>
        <taxon>Trametes</taxon>
    </lineage>
</organism>
<sequence length="327" mass="36944">MIDPCVLPPTIRDAIYVTRMLGFRWLWIDSLCIIQDSDEDMAHEIGCMHHIYRYAHLTIVAGSAEGVNSGDELGWTATRAWCMQEYLMSPRTLIFTPTTLRLRCLVDVQDIGNSFCSVFGDPQIPDTLFLRDPPVAEPGSKEWMSMHEAWMVVVEDYTRRTASVESDKLIACAALAEQFHRVLDSEYLAGLWRSDELLVGLLWAVDKQAQRLQWGLGGLSADEEGEVFRASLVGLADVHMDYAADELPGRMWIVPFVRKVGSAGDNWVQGIVLELAPLESQSDKTRFRRIGFFCNLCTGRSLSRLWSPIRALNLKDSESPWMDIVIV</sequence>